<keyword evidence="2" id="KW-1185">Reference proteome</keyword>
<sequence>RLRTPQLIKEGIITLKRVEGAVDFVEWTTSNGNIKSTNRIDDVIELTPKGNELVEKISSGKAKDKLCWSWVMYCAGDGNTCQHLCGGIGKCNPDCPNANLPNNLKNSNDRHRCRLRVVSESRLSWINTPHQLRIKIDGWHIPPNALVVHSPQVTRVNLTRNGDDKIPVRAAISAIKANLPCNKSDCNHAWYYEDLPNNKGFRRIRECSSINPWNPTAMIDQHVSIMHEIESEVRGTVLSWTNIMLKLAEKLKAWDVPKLLRYAVGRSRSDEEADNLMKLFKNFIDALAIGPEQKSLIKDELENNWMSDEWRNKIIDCGRIFDDLLDEKPMTSNNLTEIISRKVEAQLDGKMTPLAFLERLFGVKLRRDSLHADDAPVEQSDQTSLVALLNAQLIAQVITNCDTLPNDIQCHLNLGRLYFLYYLVEPAEETNYYYVKRINETSLTFTSPYDGKQIQLDANAMESDFSQIIKETKQKLVDYFRSREDISQQQRNVIISQGSIEEAYLEIVRLYSISGIILFHEV</sequence>
<comment type="caution">
    <text evidence="1">The sequence shown here is derived from an EMBL/GenBank/DDBJ whole genome shotgun (WGS) entry which is preliminary data.</text>
</comment>
<dbReference type="Proteomes" id="UP000789396">
    <property type="component" value="Unassembled WGS sequence"/>
</dbReference>
<dbReference type="EMBL" id="CAJVPZ010005488">
    <property type="protein sequence ID" value="CAG8561682.1"/>
    <property type="molecule type" value="Genomic_DNA"/>
</dbReference>
<gene>
    <name evidence="1" type="ORF">RFULGI_LOCUS5087</name>
</gene>
<evidence type="ECO:0000313" key="2">
    <source>
        <dbReference type="Proteomes" id="UP000789396"/>
    </source>
</evidence>
<organism evidence="1 2">
    <name type="scientific">Racocetra fulgida</name>
    <dbReference type="NCBI Taxonomy" id="60492"/>
    <lineage>
        <taxon>Eukaryota</taxon>
        <taxon>Fungi</taxon>
        <taxon>Fungi incertae sedis</taxon>
        <taxon>Mucoromycota</taxon>
        <taxon>Glomeromycotina</taxon>
        <taxon>Glomeromycetes</taxon>
        <taxon>Diversisporales</taxon>
        <taxon>Gigasporaceae</taxon>
        <taxon>Racocetra</taxon>
    </lineage>
</organism>
<reference evidence="1" key="1">
    <citation type="submission" date="2021-06" db="EMBL/GenBank/DDBJ databases">
        <authorList>
            <person name="Kallberg Y."/>
            <person name="Tangrot J."/>
            <person name="Rosling A."/>
        </authorList>
    </citation>
    <scope>NUCLEOTIDE SEQUENCE</scope>
    <source>
        <strain evidence="1">IN212</strain>
    </source>
</reference>
<name>A0A9N9BF63_9GLOM</name>
<evidence type="ECO:0000313" key="1">
    <source>
        <dbReference type="EMBL" id="CAG8561682.1"/>
    </source>
</evidence>
<dbReference type="AlphaFoldDB" id="A0A9N9BF63"/>
<protein>
    <submittedName>
        <fullName evidence="1">14415_t:CDS:1</fullName>
    </submittedName>
</protein>
<accession>A0A9N9BF63</accession>
<feature type="non-terminal residue" evidence="1">
    <location>
        <position position="522"/>
    </location>
</feature>
<proteinExistence type="predicted"/>
<dbReference type="OrthoDB" id="2377041at2759"/>